<keyword evidence="2" id="KW-1003">Cell membrane</keyword>
<feature type="transmembrane region" description="Helical" evidence="7">
    <location>
        <begin position="144"/>
        <end position="165"/>
    </location>
</feature>
<sequence>MEAIGRLDEYQRGHRWLGVPIAVVYKFADDQGGYLAALITYYGFLSLFPLLLIFSTVLGFALPGNETLQQQLVDSALAQFPIIGDQLTDNAQPLRGSGAGLAVGILVALYGALGVAVAIQNALNQVWGVPMNRRPDPIRARLRSMLLLLLFGVGVLVTTVLSGLAAGAGEIGAHLDLGLRVAAVAVSMAANCLLMLLAFRALTSRRVSVREILPGAILAALAFQVLLTTGAFFVRTGLLGSSQVYGLFGIVLGLMAWIYLEAVIVVLAAELNVVLARGLWPRSLLTPFVEDVELTGADRRSYTSYASAQQYKDAQSITVEFDERNRTDDDADTHDTGRNP</sequence>
<evidence type="ECO:0000256" key="3">
    <source>
        <dbReference type="ARBA" id="ARBA00022692"/>
    </source>
</evidence>
<evidence type="ECO:0000256" key="2">
    <source>
        <dbReference type="ARBA" id="ARBA00022475"/>
    </source>
</evidence>
<comment type="caution">
    <text evidence="8">The sequence shown here is derived from an EMBL/GenBank/DDBJ whole genome shotgun (WGS) entry which is preliminary data.</text>
</comment>
<evidence type="ECO:0000256" key="5">
    <source>
        <dbReference type="ARBA" id="ARBA00023136"/>
    </source>
</evidence>
<dbReference type="OrthoDB" id="3349406at2"/>
<gene>
    <name evidence="8" type="ORF">FB388_5713</name>
</gene>
<dbReference type="NCBIfam" id="TIGR00765">
    <property type="entry name" value="yihY_not_rbn"/>
    <property type="match status" value="1"/>
</dbReference>
<reference evidence="8 9" key="1">
    <citation type="submission" date="2019-06" db="EMBL/GenBank/DDBJ databases">
        <title>Sequencing the genomes of 1000 actinobacteria strains.</title>
        <authorList>
            <person name="Klenk H.-P."/>
        </authorList>
    </citation>
    <scope>NUCLEOTIDE SEQUENCE [LARGE SCALE GENOMIC DNA]</scope>
    <source>
        <strain evidence="8 9">DSM 45511</strain>
    </source>
</reference>
<comment type="subcellular location">
    <subcellularLocation>
        <location evidence="1">Cell membrane</location>
        <topology evidence="1">Multi-pass membrane protein</topology>
    </subcellularLocation>
</comment>
<dbReference type="PANTHER" id="PTHR30213">
    <property type="entry name" value="INNER MEMBRANE PROTEIN YHJD"/>
    <property type="match status" value="1"/>
</dbReference>
<proteinExistence type="predicted"/>
<dbReference type="Pfam" id="PF03631">
    <property type="entry name" value="Virul_fac_BrkB"/>
    <property type="match status" value="1"/>
</dbReference>
<dbReference type="PANTHER" id="PTHR30213:SF1">
    <property type="entry name" value="INNER MEMBRANE PROTEIN YHJD"/>
    <property type="match status" value="1"/>
</dbReference>
<feature type="transmembrane region" description="Helical" evidence="7">
    <location>
        <begin position="211"/>
        <end position="233"/>
    </location>
</feature>
<dbReference type="InterPro" id="IPR017039">
    <property type="entry name" value="Virul_fac_BrkB"/>
</dbReference>
<dbReference type="GO" id="GO:0005886">
    <property type="term" value="C:plasma membrane"/>
    <property type="evidence" value="ECO:0007669"/>
    <property type="project" value="UniProtKB-SubCell"/>
</dbReference>
<evidence type="ECO:0000256" key="6">
    <source>
        <dbReference type="SAM" id="MobiDB-lite"/>
    </source>
</evidence>
<keyword evidence="3 7" id="KW-0812">Transmembrane</keyword>
<protein>
    <submittedName>
        <fullName evidence="8">Inner membrane protein YhjD</fullName>
    </submittedName>
</protein>
<evidence type="ECO:0000313" key="9">
    <source>
        <dbReference type="Proteomes" id="UP000319818"/>
    </source>
</evidence>
<evidence type="ECO:0000256" key="4">
    <source>
        <dbReference type="ARBA" id="ARBA00022989"/>
    </source>
</evidence>
<evidence type="ECO:0000256" key="1">
    <source>
        <dbReference type="ARBA" id="ARBA00004651"/>
    </source>
</evidence>
<keyword evidence="5 7" id="KW-0472">Membrane</keyword>
<feature type="region of interest" description="Disordered" evidence="6">
    <location>
        <begin position="321"/>
        <end position="340"/>
    </location>
</feature>
<dbReference type="RefSeq" id="WP_142105144.1">
    <property type="nucleotide sequence ID" value="NZ_VFPH01000002.1"/>
</dbReference>
<feature type="transmembrane region" description="Helical" evidence="7">
    <location>
        <begin position="99"/>
        <end position="123"/>
    </location>
</feature>
<name>A0A543FXI1_9PSEU</name>
<dbReference type="AlphaFoldDB" id="A0A543FXI1"/>
<dbReference type="EMBL" id="VFPH01000002">
    <property type="protein sequence ID" value="TQM38474.1"/>
    <property type="molecule type" value="Genomic_DNA"/>
</dbReference>
<organism evidence="8 9">
    <name type="scientific">Pseudonocardia cypriaca</name>
    <dbReference type="NCBI Taxonomy" id="882449"/>
    <lineage>
        <taxon>Bacteria</taxon>
        <taxon>Bacillati</taxon>
        <taxon>Actinomycetota</taxon>
        <taxon>Actinomycetes</taxon>
        <taxon>Pseudonocardiales</taxon>
        <taxon>Pseudonocardiaceae</taxon>
        <taxon>Pseudonocardia</taxon>
    </lineage>
</organism>
<accession>A0A543FXI1</accession>
<feature type="transmembrane region" description="Helical" evidence="7">
    <location>
        <begin position="34"/>
        <end position="62"/>
    </location>
</feature>
<keyword evidence="4 7" id="KW-1133">Transmembrane helix</keyword>
<evidence type="ECO:0000256" key="7">
    <source>
        <dbReference type="SAM" id="Phobius"/>
    </source>
</evidence>
<feature type="transmembrane region" description="Helical" evidence="7">
    <location>
        <begin position="177"/>
        <end position="199"/>
    </location>
</feature>
<keyword evidence="9" id="KW-1185">Reference proteome</keyword>
<evidence type="ECO:0000313" key="8">
    <source>
        <dbReference type="EMBL" id="TQM38474.1"/>
    </source>
</evidence>
<feature type="transmembrane region" description="Helical" evidence="7">
    <location>
        <begin position="245"/>
        <end position="269"/>
    </location>
</feature>
<dbReference type="Proteomes" id="UP000319818">
    <property type="component" value="Unassembled WGS sequence"/>
</dbReference>